<keyword evidence="2" id="KW-1185">Reference proteome</keyword>
<reference evidence="1 2" key="2">
    <citation type="journal article" date="2022" name="Mol. Ecol. Resour.">
        <title>The genomes of chicory, endive, great burdock and yacon provide insights into Asteraceae paleo-polyploidization history and plant inulin production.</title>
        <authorList>
            <person name="Fan W."/>
            <person name="Wang S."/>
            <person name="Wang H."/>
            <person name="Wang A."/>
            <person name="Jiang F."/>
            <person name="Liu H."/>
            <person name="Zhao H."/>
            <person name="Xu D."/>
            <person name="Zhang Y."/>
        </authorList>
    </citation>
    <scope>NUCLEOTIDE SEQUENCE [LARGE SCALE GENOMIC DNA]</scope>
    <source>
        <strain evidence="2">cv. Punajuju</strain>
        <tissue evidence="1">Leaves</tissue>
    </source>
</reference>
<reference evidence="2" key="1">
    <citation type="journal article" date="2022" name="Mol. Ecol. Resour.">
        <title>The genomes of chicory, endive, great burdock and yacon provide insights into Asteraceae palaeo-polyploidization history and plant inulin production.</title>
        <authorList>
            <person name="Fan W."/>
            <person name="Wang S."/>
            <person name="Wang H."/>
            <person name="Wang A."/>
            <person name="Jiang F."/>
            <person name="Liu H."/>
            <person name="Zhao H."/>
            <person name="Xu D."/>
            <person name="Zhang Y."/>
        </authorList>
    </citation>
    <scope>NUCLEOTIDE SEQUENCE [LARGE SCALE GENOMIC DNA]</scope>
    <source>
        <strain evidence="2">cv. Punajuju</strain>
    </source>
</reference>
<dbReference type="Proteomes" id="UP001055811">
    <property type="component" value="Linkage Group LG02"/>
</dbReference>
<evidence type="ECO:0000313" key="1">
    <source>
        <dbReference type="EMBL" id="KAI3779480.1"/>
    </source>
</evidence>
<gene>
    <name evidence="1" type="ORF">L2E82_09201</name>
</gene>
<dbReference type="EMBL" id="CM042010">
    <property type="protein sequence ID" value="KAI3779480.1"/>
    <property type="molecule type" value="Genomic_DNA"/>
</dbReference>
<proteinExistence type="predicted"/>
<name>A0ACB9G8V7_CICIN</name>
<evidence type="ECO:0000313" key="2">
    <source>
        <dbReference type="Proteomes" id="UP001055811"/>
    </source>
</evidence>
<organism evidence="1 2">
    <name type="scientific">Cichorium intybus</name>
    <name type="common">Chicory</name>
    <dbReference type="NCBI Taxonomy" id="13427"/>
    <lineage>
        <taxon>Eukaryota</taxon>
        <taxon>Viridiplantae</taxon>
        <taxon>Streptophyta</taxon>
        <taxon>Embryophyta</taxon>
        <taxon>Tracheophyta</taxon>
        <taxon>Spermatophyta</taxon>
        <taxon>Magnoliopsida</taxon>
        <taxon>eudicotyledons</taxon>
        <taxon>Gunneridae</taxon>
        <taxon>Pentapetalae</taxon>
        <taxon>asterids</taxon>
        <taxon>campanulids</taxon>
        <taxon>Asterales</taxon>
        <taxon>Asteraceae</taxon>
        <taxon>Cichorioideae</taxon>
        <taxon>Cichorieae</taxon>
        <taxon>Cichoriinae</taxon>
        <taxon>Cichorium</taxon>
    </lineage>
</organism>
<sequence>MRQFQNGKEEPVSWRLDSRVVSERGVEKRLVNGDGGAADLCVGEVSSLCWRGLAFRMMKKLVTAREKDT</sequence>
<comment type="caution">
    <text evidence="1">The sequence shown here is derived from an EMBL/GenBank/DDBJ whole genome shotgun (WGS) entry which is preliminary data.</text>
</comment>
<protein>
    <submittedName>
        <fullName evidence="1">Uncharacterized protein</fullName>
    </submittedName>
</protein>
<accession>A0ACB9G8V7</accession>